<feature type="compositionally biased region" description="Polar residues" evidence="1">
    <location>
        <begin position="358"/>
        <end position="375"/>
    </location>
</feature>
<name>A0A9P5ZLV9_PLEER</name>
<feature type="compositionally biased region" description="Basic residues" evidence="1">
    <location>
        <begin position="386"/>
        <end position="403"/>
    </location>
</feature>
<evidence type="ECO:0000313" key="3">
    <source>
        <dbReference type="Proteomes" id="UP000807025"/>
    </source>
</evidence>
<evidence type="ECO:0000313" key="2">
    <source>
        <dbReference type="EMBL" id="KAF9489797.1"/>
    </source>
</evidence>
<dbReference type="Proteomes" id="UP000807025">
    <property type="component" value="Unassembled WGS sequence"/>
</dbReference>
<protein>
    <submittedName>
        <fullName evidence="2">Uncharacterized protein</fullName>
    </submittedName>
</protein>
<feature type="compositionally biased region" description="Polar residues" evidence="1">
    <location>
        <begin position="462"/>
        <end position="476"/>
    </location>
</feature>
<keyword evidence="3" id="KW-1185">Reference proteome</keyword>
<comment type="caution">
    <text evidence="2">The sequence shown here is derived from an EMBL/GenBank/DDBJ whole genome shotgun (WGS) entry which is preliminary data.</text>
</comment>
<reference evidence="2" key="1">
    <citation type="submission" date="2020-11" db="EMBL/GenBank/DDBJ databases">
        <authorList>
            <consortium name="DOE Joint Genome Institute"/>
            <person name="Ahrendt S."/>
            <person name="Riley R."/>
            <person name="Andreopoulos W."/>
            <person name="Labutti K."/>
            <person name="Pangilinan J."/>
            <person name="Ruiz-Duenas F.J."/>
            <person name="Barrasa J.M."/>
            <person name="Sanchez-Garcia M."/>
            <person name="Camarero S."/>
            <person name="Miyauchi S."/>
            <person name="Serrano A."/>
            <person name="Linde D."/>
            <person name="Babiker R."/>
            <person name="Drula E."/>
            <person name="Ayuso-Fernandez I."/>
            <person name="Pacheco R."/>
            <person name="Padilla G."/>
            <person name="Ferreira P."/>
            <person name="Barriuso J."/>
            <person name="Kellner H."/>
            <person name="Castanera R."/>
            <person name="Alfaro M."/>
            <person name="Ramirez L."/>
            <person name="Pisabarro A.G."/>
            <person name="Kuo A."/>
            <person name="Tritt A."/>
            <person name="Lipzen A."/>
            <person name="He G."/>
            <person name="Yan M."/>
            <person name="Ng V."/>
            <person name="Cullen D."/>
            <person name="Martin F."/>
            <person name="Rosso M.-N."/>
            <person name="Henrissat B."/>
            <person name="Hibbett D."/>
            <person name="Martinez A.T."/>
            <person name="Grigoriev I.V."/>
        </authorList>
    </citation>
    <scope>NUCLEOTIDE SEQUENCE</scope>
    <source>
        <strain evidence="2">ATCC 90797</strain>
    </source>
</reference>
<feature type="compositionally biased region" description="Basic residues" evidence="1">
    <location>
        <begin position="503"/>
        <end position="514"/>
    </location>
</feature>
<proteinExistence type="predicted"/>
<evidence type="ECO:0000256" key="1">
    <source>
        <dbReference type="SAM" id="MobiDB-lite"/>
    </source>
</evidence>
<feature type="region of interest" description="Disordered" evidence="1">
    <location>
        <begin position="358"/>
        <end position="443"/>
    </location>
</feature>
<feature type="region of interest" description="Disordered" evidence="1">
    <location>
        <begin position="460"/>
        <end position="514"/>
    </location>
</feature>
<dbReference type="EMBL" id="MU154659">
    <property type="protein sequence ID" value="KAF9489797.1"/>
    <property type="molecule type" value="Genomic_DNA"/>
</dbReference>
<accession>A0A9P5ZLV9</accession>
<organism evidence="2 3">
    <name type="scientific">Pleurotus eryngii</name>
    <name type="common">Boletus of the steppes</name>
    <dbReference type="NCBI Taxonomy" id="5323"/>
    <lineage>
        <taxon>Eukaryota</taxon>
        <taxon>Fungi</taxon>
        <taxon>Dikarya</taxon>
        <taxon>Basidiomycota</taxon>
        <taxon>Agaricomycotina</taxon>
        <taxon>Agaricomycetes</taxon>
        <taxon>Agaricomycetidae</taxon>
        <taxon>Agaricales</taxon>
        <taxon>Pleurotineae</taxon>
        <taxon>Pleurotaceae</taxon>
        <taxon>Pleurotus</taxon>
    </lineage>
</organism>
<dbReference type="AlphaFoldDB" id="A0A9P5ZLV9"/>
<sequence>MVTVTQLAKYNQGERAVLKLWKPGYLAVKTISEMDAYKERIEKYANQYLEAAVLGELEKAKSAYTEGRSLTENIGEMVQEEEPDWIYFAMEPLERDAVKEEIAKLQVERNSEPVRRQYAMLRALKALDANCCDMFKRFGMLTYSITVFLDPKGNPKFTSADAVWYHFTQQVVALNKKRFGKADDPTAVDNNIPQTLQLFLNAHYFLASGRHDMKVPWTVLSQHCEEVVAADYLPTAPMFKFGQPHNMVAELANKWYDILLARQEIEKPFKFRAYYNMKEKQMMPARYGSDRLGRTRPVKAMNCCPYMNIITSDQSTMVVNSSPAQPLTGDRSVHAASDVSDMLPDVPPPGRVHVIISDNGTHSRSPTLSIPMQSESPPPTPVSPLRKIKKGGKTKPGKKRLKGARADVSASLASEPITIRLKPHRLQRPATEETNDPELQYPTVHSNTASCVTDRSEAHAINTPQHTNTLTTQPSATARKRVTEEERLAQDAERYQAAEGSKRQSKKSSRALNQ</sequence>
<feature type="compositionally biased region" description="Basic and acidic residues" evidence="1">
    <location>
        <begin position="481"/>
        <end position="502"/>
    </location>
</feature>
<gene>
    <name evidence="2" type="ORF">BDN71DRAFT_1455509</name>
</gene>